<comment type="caution">
    <text evidence="2">The sequence shown here is derived from an EMBL/GenBank/DDBJ whole genome shotgun (WGS) entry which is preliminary data.</text>
</comment>
<dbReference type="AlphaFoldDB" id="A0AAE1GQG5"/>
<organism evidence="2 3">
    <name type="scientific">Frankliniella fusca</name>
    <dbReference type="NCBI Taxonomy" id="407009"/>
    <lineage>
        <taxon>Eukaryota</taxon>
        <taxon>Metazoa</taxon>
        <taxon>Ecdysozoa</taxon>
        <taxon>Arthropoda</taxon>
        <taxon>Hexapoda</taxon>
        <taxon>Insecta</taxon>
        <taxon>Pterygota</taxon>
        <taxon>Neoptera</taxon>
        <taxon>Paraneoptera</taxon>
        <taxon>Thysanoptera</taxon>
        <taxon>Terebrantia</taxon>
        <taxon>Thripoidea</taxon>
        <taxon>Thripidae</taxon>
        <taxon>Frankliniella</taxon>
    </lineage>
</organism>
<accession>A0AAE1GQG5</accession>
<proteinExistence type="predicted"/>
<dbReference type="EMBL" id="JAHWGI010000003">
    <property type="protein sequence ID" value="KAK3907214.1"/>
    <property type="molecule type" value="Genomic_DNA"/>
</dbReference>
<name>A0AAE1GQG5_9NEOP</name>
<reference evidence="2" key="2">
    <citation type="journal article" date="2023" name="BMC Genomics">
        <title>Pest status, molecular evolution, and epigenetic factors derived from the genome assembly of Frankliniella fusca, a thysanopteran phytovirus vector.</title>
        <authorList>
            <person name="Catto M.A."/>
            <person name="Labadie P.E."/>
            <person name="Jacobson A.L."/>
            <person name="Kennedy G.G."/>
            <person name="Srinivasan R."/>
            <person name="Hunt B.G."/>
        </authorList>
    </citation>
    <scope>NUCLEOTIDE SEQUENCE</scope>
    <source>
        <strain evidence="2">PL_HMW_Pooled</strain>
    </source>
</reference>
<gene>
    <name evidence="2" type="ORF">KUF71_002904</name>
</gene>
<sequence length="147" mass="17016">MSNETEEFKVAFNCLIRGQLYPIKEIERTEKVFNGRKVQGLKVIILDEDLELTTYLPKFILDKTSEADFDAIKLAAKTNQKYTVCFYGEMGTEMQKQFVGRLHKPKEGRNEKLYTHTGIMMRKYSSFGKRKSPDEDEATSSKVLKQS</sequence>
<feature type="region of interest" description="Disordered" evidence="1">
    <location>
        <begin position="125"/>
        <end position="147"/>
    </location>
</feature>
<evidence type="ECO:0000256" key="1">
    <source>
        <dbReference type="SAM" id="MobiDB-lite"/>
    </source>
</evidence>
<keyword evidence="3" id="KW-1185">Reference proteome</keyword>
<evidence type="ECO:0000313" key="3">
    <source>
        <dbReference type="Proteomes" id="UP001219518"/>
    </source>
</evidence>
<protein>
    <submittedName>
        <fullName evidence="2">2-isopropylmalate synthase</fullName>
    </submittedName>
</protein>
<reference evidence="2" key="1">
    <citation type="submission" date="2021-07" db="EMBL/GenBank/DDBJ databases">
        <authorList>
            <person name="Catto M.A."/>
            <person name="Jacobson A."/>
            <person name="Kennedy G."/>
            <person name="Labadie P."/>
            <person name="Hunt B.G."/>
            <person name="Srinivasan R."/>
        </authorList>
    </citation>
    <scope>NUCLEOTIDE SEQUENCE</scope>
    <source>
        <strain evidence="2">PL_HMW_Pooled</strain>
        <tissue evidence="2">Head</tissue>
    </source>
</reference>
<dbReference type="Proteomes" id="UP001219518">
    <property type="component" value="Unassembled WGS sequence"/>
</dbReference>
<evidence type="ECO:0000313" key="2">
    <source>
        <dbReference type="EMBL" id="KAK3907214.1"/>
    </source>
</evidence>